<evidence type="ECO:0000313" key="1">
    <source>
        <dbReference type="EMBL" id="VFJ58799.1"/>
    </source>
</evidence>
<dbReference type="EMBL" id="CAADEY010000068">
    <property type="protein sequence ID" value="VFJ58799.1"/>
    <property type="molecule type" value="Genomic_DNA"/>
</dbReference>
<proteinExistence type="predicted"/>
<organism evidence="1">
    <name type="scientific">Candidatus Kentrum sp. DK</name>
    <dbReference type="NCBI Taxonomy" id="2126562"/>
    <lineage>
        <taxon>Bacteria</taxon>
        <taxon>Pseudomonadati</taxon>
        <taxon>Pseudomonadota</taxon>
        <taxon>Gammaproteobacteria</taxon>
        <taxon>Candidatus Kentrum</taxon>
    </lineage>
</organism>
<protein>
    <submittedName>
        <fullName evidence="1">Uncharacterized protein</fullName>
    </submittedName>
</protein>
<gene>
    <name evidence="1" type="ORF">BECKDK2373C_GA0170839_10686</name>
</gene>
<sequence length="75" mass="8455">MFPHRIETTIAEKGVLHLESLPFESGDEVEITIHKQTAMPARRGKRTVGEYVGKIHMSDDFDASLPDSFWLDGPD</sequence>
<accession>A0A450SXR7</accession>
<name>A0A450SXR7_9GAMM</name>
<reference evidence="1" key="1">
    <citation type="submission" date="2019-02" db="EMBL/GenBank/DDBJ databases">
        <authorList>
            <person name="Gruber-Vodicka R. H."/>
            <person name="Seah K. B. B."/>
        </authorList>
    </citation>
    <scope>NUCLEOTIDE SEQUENCE</scope>
    <source>
        <strain evidence="1">BECK_DK161</strain>
    </source>
</reference>
<dbReference type="AlphaFoldDB" id="A0A450SXR7"/>